<keyword evidence="3" id="KW-1185">Reference proteome</keyword>
<accession>A0A1W5ZSJ5</accession>
<protein>
    <submittedName>
        <fullName evidence="2">NAD-dependent epimerase</fullName>
    </submittedName>
</protein>
<dbReference type="RefSeq" id="WP_085028602.1">
    <property type="nucleotide sequence ID" value="NZ_CP020772.1"/>
</dbReference>
<proteinExistence type="predicted"/>
<dbReference type="InterPro" id="IPR050177">
    <property type="entry name" value="Lipid_A_modif_metabolic_enz"/>
</dbReference>
<dbReference type="PANTHER" id="PTHR43245:SF58">
    <property type="entry name" value="BLL5923 PROTEIN"/>
    <property type="match status" value="1"/>
</dbReference>
<feature type="domain" description="NAD-dependent epimerase/dehydratase" evidence="1">
    <location>
        <begin position="29"/>
        <end position="186"/>
    </location>
</feature>
<dbReference type="Gene3D" id="3.40.50.720">
    <property type="entry name" value="NAD(P)-binding Rossmann-like Domain"/>
    <property type="match status" value="1"/>
</dbReference>
<dbReference type="Pfam" id="PF01370">
    <property type="entry name" value="Epimerase"/>
    <property type="match status" value="1"/>
</dbReference>
<dbReference type="PANTHER" id="PTHR43245">
    <property type="entry name" value="BIFUNCTIONAL POLYMYXIN RESISTANCE PROTEIN ARNA"/>
    <property type="match status" value="1"/>
</dbReference>
<organism evidence="2 3">
    <name type="scientific">Halobacillus mangrovi</name>
    <dbReference type="NCBI Taxonomy" id="402384"/>
    <lineage>
        <taxon>Bacteria</taxon>
        <taxon>Bacillati</taxon>
        <taxon>Bacillota</taxon>
        <taxon>Bacilli</taxon>
        <taxon>Bacillales</taxon>
        <taxon>Bacillaceae</taxon>
        <taxon>Halobacillus</taxon>
    </lineage>
</organism>
<dbReference type="AlphaFoldDB" id="A0A1W5ZSJ5"/>
<dbReference type="InterPro" id="IPR001509">
    <property type="entry name" value="Epimerase_deHydtase"/>
</dbReference>
<dbReference type="EMBL" id="CP020772">
    <property type="protein sequence ID" value="ARI76253.1"/>
    <property type="molecule type" value="Genomic_DNA"/>
</dbReference>
<sequence length="292" mass="33278">MKKILITGLNSYIGTSFKNWVSNDPCNYSVDKISMRDSEWIDHSFSKYDVIFHTAAIVHTKEKNPSVYYEVNRDLTINLARKAKRAGVKQFIFLSTMGVYGTETGVITEDSMPAPKTEYAKSKLDAEKGLQKLASRTFKVVIIRPPLVYGEGCPGNYKKLETLALKCPVFPDVINRRSMIYIDNLSEFVKNIVDLDLGGLFFPQNKDYISTTELIKNINYFHNNKTRVSKYLNWVVSIGMKWSETLRKVFGSFIYDKSMPGGPESYLQGKKPNYETVSFKESIKCSKGKEKA</sequence>
<dbReference type="STRING" id="402384.HM131_05120"/>
<dbReference type="Proteomes" id="UP000192527">
    <property type="component" value="Chromosome"/>
</dbReference>
<dbReference type="SUPFAM" id="SSF51735">
    <property type="entry name" value="NAD(P)-binding Rossmann-fold domains"/>
    <property type="match status" value="1"/>
</dbReference>
<evidence type="ECO:0000313" key="3">
    <source>
        <dbReference type="Proteomes" id="UP000192527"/>
    </source>
</evidence>
<gene>
    <name evidence="2" type="ORF">HM131_05120</name>
</gene>
<dbReference type="OrthoDB" id="9808602at2"/>
<evidence type="ECO:0000259" key="1">
    <source>
        <dbReference type="Pfam" id="PF01370"/>
    </source>
</evidence>
<reference evidence="2 3" key="1">
    <citation type="submission" date="2017-04" db="EMBL/GenBank/DDBJ databases">
        <title>The whole genome sequencing and assembly of Halobacillus mangrovi strain.</title>
        <authorList>
            <person name="Lee S.-J."/>
            <person name="Park M.-K."/>
            <person name="Kim J.-Y."/>
            <person name="Lee Y.-J."/>
            <person name="Yi H."/>
            <person name="Bahn Y.-S."/>
            <person name="Kim J.F."/>
            <person name="Lee D.-W."/>
        </authorList>
    </citation>
    <scope>NUCLEOTIDE SEQUENCE [LARGE SCALE GENOMIC DNA]</scope>
    <source>
        <strain evidence="2 3">KTB 131</strain>
    </source>
</reference>
<dbReference type="KEGG" id="hmn:HM131_05120"/>
<evidence type="ECO:0000313" key="2">
    <source>
        <dbReference type="EMBL" id="ARI76253.1"/>
    </source>
</evidence>
<dbReference type="InterPro" id="IPR036291">
    <property type="entry name" value="NAD(P)-bd_dom_sf"/>
</dbReference>
<name>A0A1W5ZSJ5_9BACI</name>